<feature type="compositionally biased region" description="Pro residues" evidence="1">
    <location>
        <begin position="26"/>
        <end position="40"/>
    </location>
</feature>
<comment type="caution">
    <text evidence="2">The sequence shown here is derived from an EMBL/GenBank/DDBJ whole genome shotgun (WGS) entry which is preliminary data.</text>
</comment>
<sequence length="1211" mass="136219">MPLLAAMLPQDQEGEGAGVATQVFPQPIPEPIHVPIPDPDQPQANLSTPPRQQTSDPLGGLFHEPSPRSYEATPSAGQPLGVAEDPLTLTSLSSFVSKFMQKTESLESELKDTKKTLGNAIITLQDIDMKSLLALANASLAAQQSPFVTPSKDTASGESQAKDFSSSTLEAAYILSQSKLHAEKVAKSPAQVSSRSVRTYTRASRGRTTDDTSSKIDFSQDRDTPGGITDSSTAKDIPAAVSIPPGSLTVPTNSSIPTSDPVPTASTPLPTGSVPITTGGSSIPVVGPITTRSGTTPATPSSPVRDARKGKGIAVDEPTLTQERSFKQLEDERLGWEADQRLHAQEQADMDRQRAESIMKDANLARQMSQDLEMSESQSKRQQEILTSATHYSDADWNEIMARVQANPDLSSTLLGVDATDDTFAAKMVALNQSSAIYSTGWTMAQVRKLTPEQLQEEFDKIQRAVAFTRGLKRDVEDYSPSKNVAEAEAHTQGVPTEDIEVPSTATTEVQKEDSSIKRVGTKRKLLGRKGVHVSTSSIPIEEGDPDAEHKMCIKYASDEEDDSDCETPIPSYAVVYWELLPTRLGTINVIYRKDNSQKFFTSLREILHLVTRDDLMTVYGRVMTFYQDTKAEGAGLVLWGELKVLIDSPEVNNGSTFWKNQHTWRIQSWKLYSLSGIHVLETVSGLVIYMFVDKKYPLIVKFMERMLDHQLKIARESVGNELTTAIQLVKFLKQQIADSKRSEVHHWFLSVQRVFDVQRFFGQPLLNKKQLFSGIGCWLTTTQQMVFNSPCLTDNKELASPEQTAIRFFKYSSPDSSRLDVAAKFIFQSSRYVVPTGRVVVPTGRYVVPAGTVISSSSYWQETVDKETTIVEPNDYITATRKNFISNDNEGRMVRKCIVEIQGTFLVKIRNDAFNGNDEENAYEHINKFLEIVGPIKINGLTQDRFRLRSITTWDNMVEKFILKFHRLSDHDDEEEIEEDDNPNKTDNVLEIFKIEGNLFNFKTPLELPGMVRVGSMTYFQDHRWYDKLPDGKLKDETLALKAKIEGSWGDANLRVIKFYRWLKSCFKNFHELEYEVLVKLQECWWKVNVHEIAPFTCMENFRRGPYANIKTKWARNPYLDISSIFGRDYEVNNIGCTQESQGHKGDPIPEPSNCKVRRFKMMKYSFDDDEEYITIKESEYLKHSKDRLDAYRDLLRLIDEGWVVTTPDE</sequence>
<keyword evidence="3" id="KW-1185">Reference proteome</keyword>
<evidence type="ECO:0000313" key="2">
    <source>
        <dbReference type="EMBL" id="GJT64062.1"/>
    </source>
</evidence>
<dbReference type="Proteomes" id="UP001151760">
    <property type="component" value="Unassembled WGS sequence"/>
</dbReference>
<proteinExistence type="predicted"/>
<feature type="compositionally biased region" description="Polar residues" evidence="1">
    <location>
        <begin position="249"/>
        <end position="258"/>
    </location>
</feature>
<feature type="compositionally biased region" description="Polar residues" evidence="1">
    <location>
        <begin position="264"/>
        <end position="281"/>
    </location>
</feature>
<feature type="region of interest" description="Disordered" evidence="1">
    <location>
        <begin position="26"/>
        <end position="81"/>
    </location>
</feature>
<gene>
    <name evidence="2" type="ORF">Tco_1015542</name>
</gene>
<evidence type="ECO:0000313" key="3">
    <source>
        <dbReference type="Proteomes" id="UP001151760"/>
    </source>
</evidence>
<organism evidence="2 3">
    <name type="scientific">Tanacetum coccineum</name>
    <dbReference type="NCBI Taxonomy" id="301880"/>
    <lineage>
        <taxon>Eukaryota</taxon>
        <taxon>Viridiplantae</taxon>
        <taxon>Streptophyta</taxon>
        <taxon>Embryophyta</taxon>
        <taxon>Tracheophyta</taxon>
        <taxon>Spermatophyta</taxon>
        <taxon>Magnoliopsida</taxon>
        <taxon>eudicotyledons</taxon>
        <taxon>Gunneridae</taxon>
        <taxon>Pentapetalae</taxon>
        <taxon>asterids</taxon>
        <taxon>campanulids</taxon>
        <taxon>Asterales</taxon>
        <taxon>Asteraceae</taxon>
        <taxon>Asteroideae</taxon>
        <taxon>Anthemideae</taxon>
        <taxon>Anthemidinae</taxon>
        <taxon>Tanacetum</taxon>
    </lineage>
</organism>
<dbReference type="EMBL" id="BQNB010017512">
    <property type="protein sequence ID" value="GJT64062.1"/>
    <property type="molecule type" value="Genomic_DNA"/>
</dbReference>
<feature type="compositionally biased region" description="Polar residues" evidence="1">
    <location>
        <begin position="190"/>
        <end position="202"/>
    </location>
</feature>
<name>A0ABQ5FMY7_9ASTR</name>
<feature type="compositionally biased region" description="Polar residues" evidence="1">
    <location>
        <begin position="42"/>
        <end position="56"/>
    </location>
</feature>
<evidence type="ECO:0000256" key="1">
    <source>
        <dbReference type="SAM" id="MobiDB-lite"/>
    </source>
</evidence>
<reference evidence="2" key="1">
    <citation type="journal article" date="2022" name="Int. J. Mol. Sci.">
        <title>Draft Genome of Tanacetum Coccineum: Genomic Comparison of Closely Related Tanacetum-Family Plants.</title>
        <authorList>
            <person name="Yamashiro T."/>
            <person name="Shiraishi A."/>
            <person name="Nakayama K."/>
            <person name="Satake H."/>
        </authorList>
    </citation>
    <scope>NUCLEOTIDE SEQUENCE</scope>
</reference>
<feature type="region of interest" description="Disordered" evidence="1">
    <location>
        <begin position="184"/>
        <end position="309"/>
    </location>
</feature>
<protein>
    <submittedName>
        <fullName evidence="2">Uncharacterized protein</fullName>
    </submittedName>
</protein>
<feature type="compositionally biased region" description="Polar residues" evidence="1">
    <location>
        <begin position="290"/>
        <end position="302"/>
    </location>
</feature>
<feature type="compositionally biased region" description="Basic and acidic residues" evidence="1">
    <location>
        <begin position="207"/>
        <end position="224"/>
    </location>
</feature>
<accession>A0ABQ5FMY7</accession>
<reference evidence="2" key="2">
    <citation type="submission" date="2022-01" db="EMBL/GenBank/DDBJ databases">
        <authorList>
            <person name="Yamashiro T."/>
            <person name="Shiraishi A."/>
            <person name="Satake H."/>
            <person name="Nakayama K."/>
        </authorList>
    </citation>
    <scope>NUCLEOTIDE SEQUENCE</scope>
</reference>